<evidence type="ECO:0000313" key="2">
    <source>
        <dbReference type="Proteomes" id="UP001562354"/>
    </source>
</evidence>
<accession>A0ABR3P5W3</accession>
<reference evidence="1 2" key="1">
    <citation type="submission" date="2024-07" db="EMBL/GenBank/DDBJ databases">
        <title>Draft sequence of the Neodothiora populina.</title>
        <authorList>
            <person name="Drown D.D."/>
            <person name="Schuette U.S."/>
            <person name="Buechlein A.B."/>
            <person name="Rusch D.R."/>
            <person name="Winton L.W."/>
            <person name="Adams G.A."/>
        </authorList>
    </citation>
    <scope>NUCLEOTIDE SEQUENCE [LARGE SCALE GENOMIC DNA]</scope>
    <source>
        <strain evidence="1 2">CPC 39397</strain>
    </source>
</reference>
<keyword evidence="2" id="KW-1185">Reference proteome</keyword>
<dbReference type="PANTHER" id="PTHR31687:SF3">
    <property type="entry name" value="PROTEIN URG3"/>
    <property type="match status" value="1"/>
</dbReference>
<dbReference type="RefSeq" id="XP_069197835.1">
    <property type="nucleotide sequence ID" value="XM_069345636.1"/>
</dbReference>
<name>A0ABR3P5W3_9PEZI</name>
<dbReference type="InterPro" id="IPR012469">
    <property type="entry name" value="DUF1688"/>
</dbReference>
<dbReference type="Proteomes" id="UP001562354">
    <property type="component" value="Unassembled WGS sequence"/>
</dbReference>
<dbReference type="PANTHER" id="PTHR31687">
    <property type="match status" value="1"/>
</dbReference>
<evidence type="ECO:0000313" key="1">
    <source>
        <dbReference type="EMBL" id="KAL1301559.1"/>
    </source>
</evidence>
<evidence type="ECO:0008006" key="3">
    <source>
        <dbReference type="Google" id="ProtNLM"/>
    </source>
</evidence>
<proteinExistence type="predicted"/>
<organism evidence="1 2">
    <name type="scientific">Neodothiora populina</name>
    <dbReference type="NCBI Taxonomy" id="2781224"/>
    <lineage>
        <taxon>Eukaryota</taxon>
        <taxon>Fungi</taxon>
        <taxon>Dikarya</taxon>
        <taxon>Ascomycota</taxon>
        <taxon>Pezizomycotina</taxon>
        <taxon>Dothideomycetes</taxon>
        <taxon>Dothideomycetidae</taxon>
        <taxon>Dothideales</taxon>
        <taxon>Dothioraceae</taxon>
        <taxon>Neodothiora</taxon>
    </lineage>
</organism>
<dbReference type="GeneID" id="95979495"/>
<comment type="caution">
    <text evidence="1">The sequence shown here is derived from an EMBL/GenBank/DDBJ whole genome shotgun (WGS) entry which is preliminary data.</text>
</comment>
<gene>
    <name evidence="1" type="ORF">AAFC00_005796</name>
</gene>
<sequence>MSSAYETLSSLPAIRERATEVYKIAKAGEASNFDLHEDRLDATVDLVIKVILGSFPVDKFSTIPPHGRWQHFETGDVPRLTKVLDQWESGGVDSTERCRRLMDLFLVSVLLDAGAGDNWKYKEASTGTAVERSEGLAVASLYMFLDGSFGGGKAGLVNGEGLKSLTSETLAAGMQASEANPLTGVEGRTSLLQSLGSSLLSQPDIFGAEGRPGKIVDYLLNSNKGSQLDVATLWAALQQLLLPIWPTDRTKVEGKAIGDAWPLSTLKKVAKDDDPSSLIQPFHKLTQWLTYSLMVPFVRLLNLEWTNSQLLTGLPEYRNGGLFVDMGVLTLKQDVLARGVEKSGERLPMFEPAEDVIVEWRALTVALLDIVHVEVNKKLRAMGATADLSLAQVLEAGTWKAGRVLAAEKRPETRSSPILIISDGTLF</sequence>
<dbReference type="Pfam" id="PF07958">
    <property type="entry name" value="DUF1688"/>
    <property type="match status" value="1"/>
</dbReference>
<dbReference type="EMBL" id="JBFMKM010000013">
    <property type="protein sequence ID" value="KAL1301559.1"/>
    <property type="molecule type" value="Genomic_DNA"/>
</dbReference>
<protein>
    <recommendedName>
        <fullName evidence="3">DUF1688-domain-containing protein</fullName>
    </recommendedName>
</protein>